<protein>
    <submittedName>
        <fullName evidence="5">Helix-turn-helix domain-containing protein</fullName>
    </submittedName>
</protein>
<reference evidence="5" key="1">
    <citation type="submission" date="2022-06" db="EMBL/GenBank/DDBJ databases">
        <title>Diverse halophilic archaea isolated from saline environments.</title>
        <authorList>
            <person name="Cui H.-L."/>
        </authorList>
    </citation>
    <scope>NUCLEOTIDE SEQUENCE</scope>
    <source>
        <strain evidence="5">WLHS1</strain>
    </source>
</reference>
<organism evidence="5 6">
    <name type="scientific">Natronosalvus rutilus</name>
    <dbReference type="NCBI Taxonomy" id="2953753"/>
    <lineage>
        <taxon>Archaea</taxon>
        <taxon>Methanobacteriati</taxon>
        <taxon>Methanobacteriota</taxon>
        <taxon>Stenosarchaea group</taxon>
        <taxon>Halobacteria</taxon>
        <taxon>Halobacteriales</taxon>
        <taxon>Natrialbaceae</taxon>
        <taxon>Natronosalvus</taxon>
    </lineage>
</organism>
<dbReference type="RefSeq" id="WP_254157672.1">
    <property type="nucleotide sequence ID" value="NZ_CP100355.1"/>
</dbReference>
<evidence type="ECO:0000313" key="5">
    <source>
        <dbReference type="EMBL" id="UTF53317.1"/>
    </source>
</evidence>
<sequence length="189" mass="20763">MKHVRVRITAHGREGEIHPMYDLWANAPFVDRAVALQWNFTGDALGILHYAVGDADAFEAAVADVPEVLDYDLVRDGVDAFYVYVRDDTTDALGELFDPVTQGGLVVIPPIRYREDGSVAFSIFGPDAEIQAAIEAVPDPIDVTVGGIGGLRATAPAVETRLSERQREAIRTAIELGYYEVPREADHRR</sequence>
<dbReference type="InterPro" id="IPR056493">
    <property type="entry name" value="HVO_0513_N"/>
</dbReference>
<dbReference type="EMBL" id="CP100355">
    <property type="protein sequence ID" value="UTF53317.1"/>
    <property type="molecule type" value="Genomic_DNA"/>
</dbReference>
<feature type="domain" description="HTH bat-type" evidence="3">
    <location>
        <begin position="162"/>
        <end position="186"/>
    </location>
</feature>
<keyword evidence="1" id="KW-0805">Transcription regulation</keyword>
<name>A0A9E7NAX9_9EURY</name>
<evidence type="ECO:0000313" key="6">
    <source>
        <dbReference type="Proteomes" id="UP001056855"/>
    </source>
</evidence>
<evidence type="ECO:0000256" key="2">
    <source>
        <dbReference type="ARBA" id="ARBA00023163"/>
    </source>
</evidence>
<dbReference type="AlphaFoldDB" id="A0A9E7NAX9"/>
<dbReference type="InterPro" id="IPR007050">
    <property type="entry name" value="HTH_bacterioopsin"/>
</dbReference>
<dbReference type="Pfam" id="PF04967">
    <property type="entry name" value="HTH_10"/>
    <property type="match status" value="1"/>
</dbReference>
<evidence type="ECO:0000259" key="3">
    <source>
        <dbReference type="Pfam" id="PF04967"/>
    </source>
</evidence>
<evidence type="ECO:0000256" key="1">
    <source>
        <dbReference type="ARBA" id="ARBA00023015"/>
    </source>
</evidence>
<dbReference type="Pfam" id="PF24278">
    <property type="entry name" value="HVO_0513_N"/>
    <property type="match status" value="1"/>
</dbReference>
<feature type="domain" description="HVO-0513-like N-terminal" evidence="4">
    <location>
        <begin position="18"/>
        <end position="149"/>
    </location>
</feature>
<proteinExistence type="predicted"/>
<accession>A0A9E7NAX9</accession>
<dbReference type="GeneID" id="73291648"/>
<dbReference type="KEGG" id="sawl:NGM29_16340"/>
<keyword evidence="2" id="KW-0804">Transcription</keyword>
<evidence type="ECO:0000259" key="4">
    <source>
        <dbReference type="Pfam" id="PF24278"/>
    </source>
</evidence>
<keyword evidence="6" id="KW-1185">Reference proteome</keyword>
<gene>
    <name evidence="5" type="ORF">NGM29_16340</name>
</gene>
<dbReference type="Proteomes" id="UP001056855">
    <property type="component" value="Chromosome"/>
</dbReference>